<feature type="transmembrane region" description="Helical" evidence="1">
    <location>
        <begin position="16"/>
        <end position="35"/>
    </location>
</feature>
<dbReference type="STRING" id="471870.BACINT_04295"/>
<reference evidence="2 3" key="1">
    <citation type="submission" date="2008-04" db="EMBL/GenBank/DDBJ databases">
        <title>Draft genome sequence of Bacteroides intestinalis (DSM 17393).</title>
        <authorList>
            <person name="Sudarsanam P."/>
            <person name="Ley R."/>
            <person name="Guruge J."/>
            <person name="Turnbaugh P.J."/>
            <person name="Mahowald M."/>
            <person name="Liep D."/>
            <person name="Gordon J."/>
        </authorList>
    </citation>
    <scope>NUCLEOTIDE SEQUENCE [LARGE SCALE GENOMIC DNA]</scope>
    <source>
        <strain evidence="2 3">DSM 17393</strain>
    </source>
</reference>
<dbReference type="Proteomes" id="UP000004596">
    <property type="component" value="Unassembled WGS sequence"/>
</dbReference>
<dbReference type="AlphaFoldDB" id="B3CFB7"/>
<accession>B3CFB7</accession>
<protein>
    <submittedName>
        <fullName evidence="2">Uncharacterized protein</fullName>
    </submittedName>
</protein>
<evidence type="ECO:0000256" key="1">
    <source>
        <dbReference type="SAM" id="Phobius"/>
    </source>
</evidence>
<reference evidence="2 3" key="2">
    <citation type="submission" date="2008-04" db="EMBL/GenBank/DDBJ databases">
        <authorList>
            <person name="Fulton L."/>
            <person name="Clifton S."/>
            <person name="Fulton B."/>
            <person name="Xu J."/>
            <person name="Minx P."/>
            <person name="Pepin K.H."/>
            <person name="Johnson M."/>
            <person name="Thiruvilangam P."/>
            <person name="Bhonagiri V."/>
            <person name="Nash W.E."/>
            <person name="Mardis E.R."/>
            <person name="Wilson R.K."/>
        </authorList>
    </citation>
    <scope>NUCLEOTIDE SEQUENCE [LARGE SCALE GENOMIC DNA]</scope>
    <source>
        <strain evidence="2 3">DSM 17393</strain>
    </source>
</reference>
<organism evidence="2 3">
    <name type="scientific">Bacteroides intestinalis DSM 17393</name>
    <dbReference type="NCBI Taxonomy" id="471870"/>
    <lineage>
        <taxon>Bacteria</taxon>
        <taxon>Pseudomonadati</taxon>
        <taxon>Bacteroidota</taxon>
        <taxon>Bacteroidia</taxon>
        <taxon>Bacteroidales</taxon>
        <taxon>Bacteroidaceae</taxon>
        <taxon>Bacteroides</taxon>
    </lineage>
</organism>
<proteinExistence type="predicted"/>
<comment type="caution">
    <text evidence="2">The sequence shown here is derived from an EMBL/GenBank/DDBJ whole genome shotgun (WGS) entry which is preliminary data.</text>
</comment>
<dbReference type="EMBL" id="ABJL02000008">
    <property type="protein sequence ID" value="EDV05152.1"/>
    <property type="molecule type" value="Genomic_DNA"/>
</dbReference>
<evidence type="ECO:0000313" key="3">
    <source>
        <dbReference type="Proteomes" id="UP000004596"/>
    </source>
</evidence>
<name>B3CFB7_9BACE</name>
<keyword evidence="1" id="KW-0812">Transmembrane</keyword>
<keyword evidence="1" id="KW-0472">Membrane</keyword>
<evidence type="ECO:0000313" key="2">
    <source>
        <dbReference type="EMBL" id="EDV05152.1"/>
    </source>
</evidence>
<keyword evidence="1" id="KW-1133">Transmembrane helix</keyword>
<gene>
    <name evidence="2" type="ORF">BACINT_04295</name>
</gene>
<sequence length="138" mass="14287">MVGDESAAVATVPQPYISIGSFGFTIVVLAVFAAAGEVDETFCLQVVTVEEFTGGFKPQEAVTVFADGTDVVRGEGEASGLSIAFGQEGDEGIAVVAAESVQGSHPYKPFAVLEYIADGIIGKPVGSGHMGRTYFYRG</sequence>